<evidence type="ECO:0000256" key="2">
    <source>
        <dbReference type="ARBA" id="ARBA00004448"/>
    </source>
</evidence>
<keyword evidence="18" id="KW-1185">Reference proteome</keyword>
<dbReference type="Proteomes" id="UP000000707">
    <property type="component" value="Unassembled WGS sequence"/>
</dbReference>
<dbReference type="GO" id="GO:0015183">
    <property type="term" value="F:L-aspartate transmembrane transporter activity"/>
    <property type="evidence" value="ECO:0007669"/>
    <property type="project" value="TreeGrafter"/>
</dbReference>
<dbReference type="Gene3D" id="1.10.238.10">
    <property type="entry name" value="EF-hand"/>
    <property type="match status" value="1"/>
</dbReference>
<dbReference type="InterPro" id="IPR002067">
    <property type="entry name" value="MCP"/>
</dbReference>
<feature type="repeat" description="Solcar" evidence="16">
    <location>
        <begin position="421"/>
        <end position="514"/>
    </location>
</feature>
<evidence type="ECO:0000256" key="6">
    <source>
        <dbReference type="ARBA" id="ARBA00022692"/>
    </source>
</evidence>
<comment type="subcellular location">
    <subcellularLocation>
        <location evidence="2">Mitochondrion inner membrane</location>
        <topology evidence="2">Multi-pass membrane protein</topology>
    </subcellularLocation>
</comment>
<dbReference type="HOGENOM" id="CLU_014931_1_0_1"/>
<evidence type="ECO:0000313" key="17">
    <source>
        <dbReference type="EMBL" id="EGV65872.1"/>
    </source>
</evidence>
<keyword evidence="7" id="KW-0677">Repeat</keyword>
<evidence type="ECO:0000256" key="11">
    <source>
        <dbReference type="ARBA" id="ARBA00023128"/>
    </source>
</evidence>
<dbReference type="GO" id="GO:0005313">
    <property type="term" value="F:L-glutamate transmembrane transporter activity"/>
    <property type="evidence" value="ECO:0007669"/>
    <property type="project" value="TreeGrafter"/>
</dbReference>
<dbReference type="InterPro" id="IPR018108">
    <property type="entry name" value="MCP_transmembrane"/>
</dbReference>
<protein>
    <recommendedName>
        <fullName evidence="14">Mitochondrial aspartate-glutamate transporter AGC1</fullName>
    </recommendedName>
    <alternativeName>
        <fullName evidence="15">Aspartate-glutamate carrier 1</fullName>
    </alternativeName>
    <alternativeName>
        <fullName evidence="4">Mitochondrial thiamine pyrophosphate carrier 1</fullName>
    </alternativeName>
</protein>
<keyword evidence="12 16" id="KW-0472">Membrane</keyword>
<organism evidence="18">
    <name type="scientific">Candida tenuis (strain ATCC 10573 / BCRC 21748 / CBS 615 / JCM 9827 / NBRC 10315 / NRRL Y-1498 / VKM Y-70)</name>
    <name type="common">Yeast</name>
    <name type="synonym">Yamadazyma tenuis</name>
    <dbReference type="NCBI Taxonomy" id="590646"/>
    <lineage>
        <taxon>Eukaryota</taxon>
        <taxon>Fungi</taxon>
        <taxon>Dikarya</taxon>
        <taxon>Ascomycota</taxon>
        <taxon>Saccharomycotina</taxon>
        <taxon>Pichiomycetes</taxon>
        <taxon>Debaryomycetaceae</taxon>
        <taxon>Yamadazyma</taxon>
    </lineage>
</organism>
<dbReference type="InterPro" id="IPR023395">
    <property type="entry name" value="MCP_dom_sf"/>
</dbReference>
<evidence type="ECO:0000256" key="16">
    <source>
        <dbReference type="PROSITE-ProRule" id="PRU00282"/>
    </source>
</evidence>
<dbReference type="InterPro" id="IPR051028">
    <property type="entry name" value="Mito_Solute_Carrier"/>
</dbReference>
<keyword evidence="8" id="KW-0999">Mitochondrion inner membrane</keyword>
<dbReference type="PANTHER" id="PTHR45678:SF9">
    <property type="entry name" value="CALCIUM-BINDING MITOCHONDRIAL CARRIER PROTEIN ARALAR1"/>
    <property type="match status" value="1"/>
</dbReference>
<keyword evidence="11" id="KW-0496">Mitochondrion</keyword>
<evidence type="ECO:0000256" key="8">
    <source>
        <dbReference type="ARBA" id="ARBA00022792"/>
    </source>
</evidence>
<dbReference type="GeneID" id="18246657"/>
<dbReference type="OrthoDB" id="2161at2759"/>
<evidence type="ECO:0000256" key="7">
    <source>
        <dbReference type="ARBA" id="ARBA00022737"/>
    </source>
</evidence>
<accession>G3AYK2</accession>
<gene>
    <name evidence="17" type="ORF">CANTEDRAFT_112740</name>
</gene>
<evidence type="ECO:0000256" key="5">
    <source>
        <dbReference type="ARBA" id="ARBA00022448"/>
    </source>
</evidence>
<dbReference type="PROSITE" id="PS50920">
    <property type="entry name" value="SOLCAR"/>
    <property type="match status" value="3"/>
</dbReference>
<dbReference type="GO" id="GO:0043490">
    <property type="term" value="P:malate-aspartate shuttle"/>
    <property type="evidence" value="ECO:0007669"/>
    <property type="project" value="TreeGrafter"/>
</dbReference>
<dbReference type="PRINTS" id="PR00926">
    <property type="entry name" value="MITOCARRIER"/>
</dbReference>
<evidence type="ECO:0000256" key="13">
    <source>
        <dbReference type="ARBA" id="ARBA00059916"/>
    </source>
</evidence>
<evidence type="ECO:0000256" key="15">
    <source>
        <dbReference type="ARBA" id="ARBA00082232"/>
    </source>
</evidence>
<dbReference type="AlphaFoldDB" id="G3AYK2"/>
<dbReference type="EMBL" id="GL996512">
    <property type="protein sequence ID" value="EGV65872.1"/>
    <property type="molecule type" value="Genomic_DNA"/>
</dbReference>
<evidence type="ECO:0000256" key="1">
    <source>
        <dbReference type="ARBA" id="ARBA00002238"/>
    </source>
</evidence>
<dbReference type="Pfam" id="PF00153">
    <property type="entry name" value="Mito_carr"/>
    <property type="match status" value="3"/>
</dbReference>
<keyword evidence="9" id="KW-0106">Calcium</keyword>
<feature type="repeat" description="Solcar" evidence="16">
    <location>
        <begin position="327"/>
        <end position="413"/>
    </location>
</feature>
<comment type="function">
    <text evidence="1">Mitochondrial transporter that mediates uptake of thiamine pyrophosphate (ThPP) into mitochondria.</text>
</comment>
<dbReference type="SUPFAM" id="SSF47473">
    <property type="entry name" value="EF-hand"/>
    <property type="match status" value="1"/>
</dbReference>
<evidence type="ECO:0000256" key="12">
    <source>
        <dbReference type="ARBA" id="ARBA00023136"/>
    </source>
</evidence>
<dbReference type="GO" id="GO:0005743">
    <property type="term" value="C:mitochondrial inner membrane"/>
    <property type="evidence" value="ECO:0007669"/>
    <property type="project" value="UniProtKB-SubCell"/>
</dbReference>
<proteinExistence type="inferred from homology"/>
<sequence length="720" mass="81311">MSISDLKAKEIFHQFASVNPDTREEYLSLPQFTTILSPFPTDVPKQSFSILYLIADANKKGYVTEGDFVKFISTLNDVDGEFKLIYKLFSNDTSSIEYNDCLSMLNKLNQAIDPAYQQKKFKINWAYFSKFFEPSGKIAYPEFITLINNLPFTKLIGSFELMVKNGTITTNDLISLLTQNLNHKLSSNLKNNLGNLPEFFKKDTFTFADVMFIYNCLSKIDLINEVIANTPANSSNEKNDILINKRDLYTHLKDPLLKSSNFKPVAMNELDLLFYLINQHEETVTRKDLINFLNPNYANNIKTLYSIFEHPASIPVQKDNFSLLPIFDSLYSFFLGSIAGCIGATVVYPIDLVKTRMQAQKHKALYDNSIDCFKKIIKNEGFKGLYSGLAAQLVGVAPEKAIKLTVNDLIRGIGTDEKGKITMPWEVLAGSSAGACQVIFTNPLEIVKIRLQMQGGQRNKVLKPGEIPHKQLTAGQIIKQLGVKGLYKGASACLLRDVPFSAIYFPTYANIKKHIFNFDPEDVNKKQNLNTFELLISGAMAGAPAAFFTTPADVIKTRLQMERKSNEVKYSGITHAFRVILKEEGLSAFFKGSLARVFRSSPQFGFTLASYELLQRMFPLNPPNTKSSNFKTITGYPGIYNLTNEQVYNNQTGRIMYINQGNLMKSNGLINENNEDYNNVLVKIPTDYVYKSQDAIKILLDIDYKFGNFNYQSYLSFVGK</sequence>
<evidence type="ECO:0000256" key="3">
    <source>
        <dbReference type="ARBA" id="ARBA00006375"/>
    </source>
</evidence>
<dbReference type="Gene3D" id="1.50.40.10">
    <property type="entry name" value="Mitochondrial carrier domain"/>
    <property type="match status" value="1"/>
</dbReference>
<dbReference type="eggNOG" id="KOG0751">
    <property type="taxonomic scope" value="Eukaryota"/>
</dbReference>
<keyword evidence="10" id="KW-1133">Transmembrane helix</keyword>
<keyword evidence="6 16" id="KW-0812">Transmembrane</keyword>
<dbReference type="InterPro" id="IPR011992">
    <property type="entry name" value="EF-hand-dom_pair"/>
</dbReference>
<evidence type="ECO:0000256" key="4">
    <source>
        <dbReference type="ARBA" id="ARBA00021935"/>
    </source>
</evidence>
<evidence type="ECO:0000313" key="18">
    <source>
        <dbReference type="Proteomes" id="UP000000707"/>
    </source>
</evidence>
<comment type="similarity">
    <text evidence="3">Belongs to the mitochondrial carrier (TC 2.A.29) family.</text>
</comment>
<evidence type="ECO:0000256" key="10">
    <source>
        <dbReference type="ARBA" id="ARBA00022989"/>
    </source>
</evidence>
<dbReference type="KEGG" id="cten:18246657"/>
<feature type="repeat" description="Solcar" evidence="16">
    <location>
        <begin position="529"/>
        <end position="617"/>
    </location>
</feature>
<comment type="function">
    <text evidence="13">Calcium-dependent mitochondrial aspartate and glutamate carrier. Transport of glutamate in mitochondria is required for mitochondrial transamination reactions and ornithine synthesis. Plays also a role in malate-aspartate NADH shuttle, which is critical for growth on acetate and fatty acids.</text>
</comment>
<keyword evidence="5" id="KW-0813">Transport</keyword>
<reference evidence="17 18" key="1">
    <citation type="journal article" date="2011" name="Proc. Natl. Acad. Sci. U.S.A.">
        <title>Comparative genomics of xylose-fermenting fungi for enhanced biofuel production.</title>
        <authorList>
            <person name="Wohlbach D.J."/>
            <person name="Kuo A."/>
            <person name="Sato T.K."/>
            <person name="Potts K.M."/>
            <person name="Salamov A.A."/>
            <person name="LaButti K.M."/>
            <person name="Sun H."/>
            <person name="Clum A."/>
            <person name="Pangilinan J.L."/>
            <person name="Lindquist E.A."/>
            <person name="Lucas S."/>
            <person name="Lapidus A."/>
            <person name="Jin M."/>
            <person name="Gunawan C."/>
            <person name="Balan V."/>
            <person name="Dale B.E."/>
            <person name="Jeffries T.W."/>
            <person name="Zinkel R."/>
            <person name="Barry K.W."/>
            <person name="Grigoriev I.V."/>
            <person name="Gasch A.P."/>
        </authorList>
    </citation>
    <scope>NUCLEOTIDE SEQUENCE [LARGE SCALE GENOMIC DNA]</scope>
    <source>
        <strain evidence="18">ATCC 10573 / BCRC 21748 / CBS 615 / JCM 9827 / NBRC 10315 / NRRL Y-1498 / VKM Y-70</strain>
    </source>
</reference>
<name>G3AYK2_CANTC</name>
<dbReference type="SUPFAM" id="SSF103506">
    <property type="entry name" value="Mitochondrial carrier"/>
    <property type="match status" value="1"/>
</dbReference>
<dbReference type="PANTHER" id="PTHR45678">
    <property type="entry name" value="MITOCHONDRIAL 2-OXODICARBOXYLATE CARRIER 1-RELATED"/>
    <property type="match status" value="1"/>
</dbReference>
<evidence type="ECO:0000256" key="14">
    <source>
        <dbReference type="ARBA" id="ARBA00073787"/>
    </source>
</evidence>
<dbReference type="FunFam" id="1.50.40.10:FF:000004">
    <property type="entry name" value="Calcium-binding mitochondrial carrier protein Aralar1"/>
    <property type="match status" value="1"/>
</dbReference>
<evidence type="ECO:0000256" key="9">
    <source>
        <dbReference type="ARBA" id="ARBA00022837"/>
    </source>
</evidence>